<keyword evidence="6" id="KW-0851">Voltage-gated channel</keyword>
<keyword evidence="7" id="KW-0630">Potassium</keyword>
<dbReference type="Pfam" id="PF00520">
    <property type="entry name" value="Ion_trans"/>
    <property type="match status" value="1"/>
</dbReference>
<organism evidence="13 14">
    <name type="scientific">Phocaeicola coprophilus</name>
    <dbReference type="NCBI Taxonomy" id="387090"/>
    <lineage>
        <taxon>Bacteria</taxon>
        <taxon>Pseudomonadati</taxon>
        <taxon>Bacteroidota</taxon>
        <taxon>Bacteroidia</taxon>
        <taxon>Bacteroidales</taxon>
        <taxon>Bacteroidaceae</taxon>
        <taxon>Phocaeicola</taxon>
    </lineage>
</organism>
<protein>
    <submittedName>
        <fullName evidence="13">Ion transporter</fullName>
    </submittedName>
</protein>
<dbReference type="InterPro" id="IPR005821">
    <property type="entry name" value="Ion_trans_dom"/>
</dbReference>
<dbReference type="InterPro" id="IPR028325">
    <property type="entry name" value="VG_K_chnl"/>
</dbReference>
<keyword evidence="2" id="KW-0813">Transport</keyword>
<dbReference type="GeneID" id="78405653"/>
<keyword evidence="5" id="KW-0631">Potassium channel</keyword>
<keyword evidence="3" id="KW-0633">Potassium transport</keyword>
<dbReference type="GO" id="GO:0008076">
    <property type="term" value="C:voltage-gated potassium channel complex"/>
    <property type="evidence" value="ECO:0007669"/>
    <property type="project" value="InterPro"/>
</dbReference>
<evidence type="ECO:0000259" key="12">
    <source>
        <dbReference type="Pfam" id="PF00520"/>
    </source>
</evidence>
<keyword evidence="9" id="KW-0406">Ion transport</keyword>
<evidence type="ECO:0000256" key="3">
    <source>
        <dbReference type="ARBA" id="ARBA00022538"/>
    </source>
</evidence>
<dbReference type="RefSeq" id="WP_008145124.1">
    <property type="nucleotide sequence ID" value="NZ_CABJGD010000006.1"/>
</dbReference>
<accession>A0A413T2T3</accession>
<dbReference type="AlphaFoldDB" id="A0A413T2T3"/>
<evidence type="ECO:0000256" key="8">
    <source>
        <dbReference type="ARBA" id="ARBA00022989"/>
    </source>
</evidence>
<evidence type="ECO:0000313" key="14">
    <source>
        <dbReference type="Proteomes" id="UP000283855"/>
    </source>
</evidence>
<sequence>MNYLSKWRRKWHQFLHDEDLKQRIYSIVFESDTPKGKLFDIILIGSITLSVLLVILESMHIFPHSAYLALRITEYILTFFFTVEYLARIYCLKQPRKYIFSFFGIVDLLATLPVYLSFFLHGSHYLLVIRAFRLIRVFRIFKLFTFINEGNLLLRSLWISAPKISIFFFFVLILVTSMGTVMYMIEGNVPDSQFNNIPNSIYWAIVTMTTVGYGDITPVTPTGRFLSAVIMLIGYTIIAVPTGIVSATMVSEHKKQEKRRCPRCHRDGHEFEALYCKYCGARLKQEKPETPEKERRADERF</sequence>
<dbReference type="GO" id="GO:0005249">
    <property type="term" value="F:voltage-gated potassium channel activity"/>
    <property type="evidence" value="ECO:0007669"/>
    <property type="project" value="InterPro"/>
</dbReference>
<evidence type="ECO:0000256" key="5">
    <source>
        <dbReference type="ARBA" id="ARBA00022826"/>
    </source>
</evidence>
<comment type="caution">
    <text evidence="13">The sequence shown here is derived from an EMBL/GenBank/DDBJ whole genome shotgun (WGS) entry which is preliminary data.</text>
</comment>
<dbReference type="PANTHER" id="PTHR11537:SF254">
    <property type="entry name" value="POTASSIUM VOLTAGE-GATED CHANNEL PROTEIN SHAB"/>
    <property type="match status" value="1"/>
</dbReference>
<proteinExistence type="predicted"/>
<dbReference type="GO" id="GO:0001508">
    <property type="term" value="P:action potential"/>
    <property type="evidence" value="ECO:0007669"/>
    <property type="project" value="TreeGrafter"/>
</dbReference>
<dbReference type="SUPFAM" id="SSF81324">
    <property type="entry name" value="Voltage-gated potassium channels"/>
    <property type="match status" value="1"/>
</dbReference>
<reference evidence="13 14" key="1">
    <citation type="submission" date="2018-08" db="EMBL/GenBank/DDBJ databases">
        <title>A genome reference for cultivated species of the human gut microbiota.</title>
        <authorList>
            <person name="Zou Y."/>
            <person name="Xue W."/>
            <person name="Luo G."/>
        </authorList>
    </citation>
    <scope>NUCLEOTIDE SEQUENCE [LARGE SCALE GENOMIC DNA]</scope>
    <source>
        <strain evidence="13 14">AM42-38</strain>
    </source>
</reference>
<evidence type="ECO:0000256" key="9">
    <source>
        <dbReference type="ARBA" id="ARBA00023065"/>
    </source>
</evidence>
<gene>
    <name evidence="13" type="ORF">DW921_04445</name>
</gene>
<keyword evidence="4" id="KW-0812">Transmembrane</keyword>
<dbReference type="Gene3D" id="1.20.120.350">
    <property type="entry name" value="Voltage-gated potassium channels. Chain C"/>
    <property type="match status" value="1"/>
</dbReference>
<evidence type="ECO:0000256" key="6">
    <source>
        <dbReference type="ARBA" id="ARBA00022882"/>
    </source>
</evidence>
<evidence type="ECO:0000256" key="4">
    <source>
        <dbReference type="ARBA" id="ARBA00022692"/>
    </source>
</evidence>
<evidence type="ECO:0000256" key="2">
    <source>
        <dbReference type="ARBA" id="ARBA00022448"/>
    </source>
</evidence>
<keyword evidence="11" id="KW-0407">Ion channel</keyword>
<dbReference type="Gene3D" id="1.10.287.70">
    <property type="match status" value="1"/>
</dbReference>
<dbReference type="FunFam" id="1.10.287.70:FF:000178">
    <property type="entry name" value="Ion transporter"/>
    <property type="match status" value="1"/>
</dbReference>
<dbReference type="InterPro" id="IPR027359">
    <property type="entry name" value="Volt_channel_dom_sf"/>
</dbReference>
<keyword evidence="10" id="KW-0472">Membrane</keyword>
<evidence type="ECO:0000256" key="10">
    <source>
        <dbReference type="ARBA" id="ARBA00023136"/>
    </source>
</evidence>
<feature type="domain" description="Ion transport" evidence="12">
    <location>
        <begin position="37"/>
        <end position="256"/>
    </location>
</feature>
<keyword evidence="8" id="KW-1133">Transmembrane helix</keyword>
<evidence type="ECO:0000256" key="1">
    <source>
        <dbReference type="ARBA" id="ARBA00004141"/>
    </source>
</evidence>
<evidence type="ECO:0000256" key="7">
    <source>
        <dbReference type="ARBA" id="ARBA00022958"/>
    </source>
</evidence>
<dbReference type="PRINTS" id="PR00169">
    <property type="entry name" value="KCHANNEL"/>
</dbReference>
<dbReference type="EMBL" id="QSFT01000006">
    <property type="protein sequence ID" value="RHA77505.1"/>
    <property type="molecule type" value="Genomic_DNA"/>
</dbReference>
<name>A0A413T2T3_9BACT</name>
<dbReference type="Proteomes" id="UP000283855">
    <property type="component" value="Unassembled WGS sequence"/>
</dbReference>
<comment type="subcellular location">
    <subcellularLocation>
        <location evidence="1">Membrane</location>
        <topology evidence="1">Multi-pass membrane protein</topology>
    </subcellularLocation>
</comment>
<evidence type="ECO:0000256" key="11">
    <source>
        <dbReference type="ARBA" id="ARBA00023303"/>
    </source>
</evidence>
<dbReference type="PANTHER" id="PTHR11537">
    <property type="entry name" value="VOLTAGE-GATED POTASSIUM CHANNEL"/>
    <property type="match status" value="1"/>
</dbReference>
<evidence type="ECO:0000313" key="13">
    <source>
        <dbReference type="EMBL" id="RHA77505.1"/>
    </source>
</evidence>